<keyword evidence="1" id="KW-0812">Transmembrane</keyword>
<comment type="caution">
    <text evidence="2">The sequence shown here is derived from an EMBL/GenBank/DDBJ whole genome shotgun (WGS) entry which is preliminary data.</text>
</comment>
<protein>
    <submittedName>
        <fullName evidence="2">Uncharacterized protein</fullName>
    </submittedName>
</protein>
<evidence type="ECO:0000313" key="2">
    <source>
        <dbReference type="EMBL" id="PLX15373.1"/>
    </source>
</evidence>
<sequence length="543" mass="65341">MINMKIRSLFIITLILLTIFSYASDKIDYTIKFIDVPNNLTLKIYDSNQKLMNVFEKLPNNLALSYKEGVYNCHILKNAIEIYNFILKKNTEIKNTNIPDLKYIQKTPGDRFYHLNGMYFNLKIKESKIPGPILYMESPQLDVFDKDQRMHIQPLTDVSKEFNQIYEGFSKIRIRIKWDSATDKEIYILHTLDSKTPKLEKMKYKEDYYQYFTIMPFINPEADYDNWYQIICGQKMSPKYPILNYMTGDYDIAKDIDSYQNAPLYKFTLNFYMLPINKWDKIFIKHNLNKTPEFFKGYDRQLMDLVDKRRMKFNFEIFSRKGQKFFEIWAEDIETGELKKLYSNSVYLDKNTLFEYDYDNKPEKNVMEKIFPYFLIILILLFIYPYIRKYFILFLNRLSEKTFKSILAESLEGKEKVIISKYDDRIWDWLKLSIPNLLVIEKDSNKSLKDIEKISNEVFFQENILVHLNILKKEDFETLLKISDKDSVRFYVLCDIIKDNINEDITFVSNKEDCEEFIINNKDNRLKIYIKNDKVLRWDKETS</sequence>
<feature type="transmembrane region" description="Helical" evidence="1">
    <location>
        <begin position="370"/>
        <end position="387"/>
    </location>
</feature>
<evidence type="ECO:0000256" key="1">
    <source>
        <dbReference type="SAM" id="Phobius"/>
    </source>
</evidence>
<keyword evidence="1" id="KW-0472">Membrane</keyword>
<reference evidence="2 3" key="1">
    <citation type="submission" date="2017-11" db="EMBL/GenBank/DDBJ databases">
        <title>Genome-resolved metagenomics identifies genetic mobility, metabolic interactions, and unexpected diversity in perchlorate-reducing communities.</title>
        <authorList>
            <person name="Barnum T.P."/>
            <person name="Figueroa I.A."/>
            <person name="Carlstrom C.I."/>
            <person name="Lucas L.N."/>
            <person name="Engelbrektson A.L."/>
            <person name="Coates J.D."/>
        </authorList>
    </citation>
    <scope>NUCLEOTIDE SEQUENCE [LARGE SCALE GENOMIC DNA]</scope>
    <source>
        <strain evidence="2">BM706</strain>
    </source>
</reference>
<proteinExistence type="predicted"/>
<evidence type="ECO:0000313" key="3">
    <source>
        <dbReference type="Proteomes" id="UP000234857"/>
    </source>
</evidence>
<gene>
    <name evidence="2" type="ORF">C0601_13035</name>
</gene>
<accession>A0A2N5Z9M3</accession>
<keyword evidence="1" id="KW-1133">Transmembrane helix</keyword>
<dbReference type="AlphaFoldDB" id="A0A2N5Z9M3"/>
<dbReference type="Proteomes" id="UP000234857">
    <property type="component" value="Unassembled WGS sequence"/>
</dbReference>
<dbReference type="EMBL" id="PKTG01000140">
    <property type="protein sequence ID" value="PLX15373.1"/>
    <property type="molecule type" value="Genomic_DNA"/>
</dbReference>
<organism evidence="2 3">
    <name type="scientific">Muiribacterium halophilum</name>
    <dbReference type="NCBI Taxonomy" id="2053465"/>
    <lineage>
        <taxon>Bacteria</taxon>
        <taxon>Candidatus Muiribacteriota</taxon>
        <taxon>Candidatus Muiribacteriia</taxon>
        <taxon>Candidatus Muiribacteriales</taxon>
        <taxon>Candidatus Muiribacteriaceae</taxon>
        <taxon>Candidatus Muiribacterium</taxon>
    </lineage>
</organism>
<name>A0A2N5Z9M3_MUIH1</name>